<evidence type="ECO:0000256" key="1">
    <source>
        <dbReference type="SAM" id="MobiDB-lite"/>
    </source>
</evidence>
<evidence type="ECO:0000313" key="3">
    <source>
        <dbReference type="Proteomes" id="UP000289323"/>
    </source>
</evidence>
<sequence length="78" mass="8697">MSIDRPINATPKERPTSKTESLANDAPVAPTERTSSVAAIPTNDDEKKEKKKKDKDEEIEESKPPTPRKGSFGYKRRA</sequence>
<feature type="region of interest" description="Disordered" evidence="1">
    <location>
        <begin position="1"/>
        <end position="78"/>
    </location>
</feature>
<accession>A0A3S4CZA0</accession>
<dbReference type="AlphaFoldDB" id="A0A3S4CZA0"/>
<dbReference type="Proteomes" id="UP000289323">
    <property type="component" value="Unassembled WGS sequence"/>
</dbReference>
<reference evidence="2 3" key="1">
    <citation type="submission" date="2018-04" db="EMBL/GenBank/DDBJ databases">
        <authorList>
            <person name="Huttner S."/>
            <person name="Dainat J."/>
        </authorList>
    </citation>
    <scope>NUCLEOTIDE SEQUENCE [LARGE SCALE GENOMIC DNA]</scope>
</reference>
<proteinExistence type="predicted"/>
<evidence type="ECO:0000313" key="2">
    <source>
        <dbReference type="EMBL" id="SPQ18066.1"/>
    </source>
</evidence>
<protein>
    <submittedName>
        <fullName evidence="2">Bfa4ef63-0142-422c-8557-30e7a83b9a1d</fullName>
    </submittedName>
</protein>
<gene>
    <name evidence="2" type="ORF">TT172_LOCUS485</name>
</gene>
<name>A0A3S4CZA0_9PEZI</name>
<dbReference type="EMBL" id="OUUZ01000001">
    <property type="protein sequence ID" value="SPQ18066.1"/>
    <property type="molecule type" value="Genomic_DNA"/>
</dbReference>
<organism evidence="2 3">
    <name type="scientific">Thermothielavioides terrestris</name>
    <dbReference type="NCBI Taxonomy" id="2587410"/>
    <lineage>
        <taxon>Eukaryota</taxon>
        <taxon>Fungi</taxon>
        <taxon>Dikarya</taxon>
        <taxon>Ascomycota</taxon>
        <taxon>Pezizomycotina</taxon>
        <taxon>Sordariomycetes</taxon>
        <taxon>Sordariomycetidae</taxon>
        <taxon>Sordariales</taxon>
        <taxon>Chaetomiaceae</taxon>
        <taxon>Thermothielavioides</taxon>
    </lineage>
</organism>